<proteinExistence type="predicted"/>
<sequence>MSEPQPVHIVVIKPEKIPTFSGQKHENIVEFFDQCQAVIEINGWNVKEKLVWIQFYLQGTANHVPQAIVHTPHNPTNEILNTETTKLKQVIASLTISQQQSQNETPQASGPYRDVQRGEPFVKYAQPPTRQFNARQYDLGACTNPT</sequence>
<dbReference type="EMBL" id="JARBHB010000001">
    <property type="protein sequence ID" value="KAJ8896523.1"/>
    <property type="molecule type" value="Genomic_DNA"/>
</dbReference>
<gene>
    <name evidence="2" type="ORF">PR048_001867</name>
</gene>
<evidence type="ECO:0000313" key="3">
    <source>
        <dbReference type="Proteomes" id="UP001159363"/>
    </source>
</evidence>
<organism evidence="2 3">
    <name type="scientific">Dryococelus australis</name>
    <dbReference type="NCBI Taxonomy" id="614101"/>
    <lineage>
        <taxon>Eukaryota</taxon>
        <taxon>Metazoa</taxon>
        <taxon>Ecdysozoa</taxon>
        <taxon>Arthropoda</taxon>
        <taxon>Hexapoda</taxon>
        <taxon>Insecta</taxon>
        <taxon>Pterygota</taxon>
        <taxon>Neoptera</taxon>
        <taxon>Polyneoptera</taxon>
        <taxon>Phasmatodea</taxon>
        <taxon>Verophasmatodea</taxon>
        <taxon>Anareolatae</taxon>
        <taxon>Phasmatidae</taxon>
        <taxon>Eurycanthinae</taxon>
        <taxon>Dryococelus</taxon>
    </lineage>
</organism>
<comment type="caution">
    <text evidence="2">The sequence shown here is derived from an EMBL/GenBank/DDBJ whole genome shotgun (WGS) entry which is preliminary data.</text>
</comment>
<feature type="compositionally biased region" description="Polar residues" evidence="1">
    <location>
        <begin position="97"/>
        <end position="108"/>
    </location>
</feature>
<feature type="region of interest" description="Disordered" evidence="1">
    <location>
        <begin position="97"/>
        <end position="127"/>
    </location>
</feature>
<evidence type="ECO:0000313" key="2">
    <source>
        <dbReference type="EMBL" id="KAJ8896523.1"/>
    </source>
</evidence>
<keyword evidence="3" id="KW-1185">Reference proteome</keyword>
<accession>A0ABQ9IIK4</accession>
<name>A0ABQ9IIK4_9NEOP</name>
<protein>
    <submittedName>
        <fullName evidence="2">Uncharacterized protein</fullName>
    </submittedName>
</protein>
<dbReference type="Proteomes" id="UP001159363">
    <property type="component" value="Chromosome 1"/>
</dbReference>
<reference evidence="2 3" key="1">
    <citation type="submission" date="2023-02" db="EMBL/GenBank/DDBJ databases">
        <title>LHISI_Scaffold_Assembly.</title>
        <authorList>
            <person name="Stuart O.P."/>
            <person name="Cleave R."/>
            <person name="Magrath M.J.L."/>
            <person name="Mikheyev A.S."/>
        </authorList>
    </citation>
    <scope>NUCLEOTIDE SEQUENCE [LARGE SCALE GENOMIC DNA]</scope>
    <source>
        <strain evidence="2">Daus_M_001</strain>
        <tissue evidence="2">Leg muscle</tissue>
    </source>
</reference>
<evidence type="ECO:0000256" key="1">
    <source>
        <dbReference type="SAM" id="MobiDB-lite"/>
    </source>
</evidence>